<comment type="caution">
    <text evidence="2">The sequence shown here is derived from an EMBL/GenBank/DDBJ whole genome shotgun (WGS) entry which is preliminary data.</text>
</comment>
<dbReference type="AlphaFoldDB" id="A0ABD3E7P1"/>
<dbReference type="Proteomes" id="UP001632038">
    <property type="component" value="Unassembled WGS sequence"/>
</dbReference>
<evidence type="ECO:0000313" key="3">
    <source>
        <dbReference type="Proteomes" id="UP001632038"/>
    </source>
</evidence>
<keyword evidence="3" id="KW-1185">Reference proteome</keyword>
<dbReference type="EMBL" id="JAVIJP010000007">
    <property type="protein sequence ID" value="KAL3650358.1"/>
    <property type="molecule type" value="Genomic_DNA"/>
</dbReference>
<protein>
    <recommendedName>
        <fullName evidence="4">Ubiquinol-cytochrome c reductase complex 6.7 kDa protein</fullName>
    </recommendedName>
</protein>
<organism evidence="2 3">
    <name type="scientific">Castilleja foliolosa</name>
    <dbReference type="NCBI Taxonomy" id="1961234"/>
    <lineage>
        <taxon>Eukaryota</taxon>
        <taxon>Viridiplantae</taxon>
        <taxon>Streptophyta</taxon>
        <taxon>Embryophyta</taxon>
        <taxon>Tracheophyta</taxon>
        <taxon>Spermatophyta</taxon>
        <taxon>Magnoliopsida</taxon>
        <taxon>eudicotyledons</taxon>
        <taxon>Gunneridae</taxon>
        <taxon>Pentapetalae</taxon>
        <taxon>asterids</taxon>
        <taxon>lamiids</taxon>
        <taxon>Lamiales</taxon>
        <taxon>Orobanchaceae</taxon>
        <taxon>Pedicularideae</taxon>
        <taxon>Castillejinae</taxon>
        <taxon>Castilleja</taxon>
    </lineage>
</organism>
<gene>
    <name evidence="2" type="ORF">CASFOL_006761</name>
</gene>
<keyword evidence="1" id="KW-0472">Membrane</keyword>
<feature type="transmembrane region" description="Helical" evidence="1">
    <location>
        <begin position="20"/>
        <end position="40"/>
    </location>
</feature>
<name>A0ABD3E7P1_9LAMI</name>
<keyword evidence="1" id="KW-0812">Transmembrane</keyword>
<reference evidence="3" key="1">
    <citation type="journal article" date="2024" name="IScience">
        <title>Strigolactones Initiate the Formation of Haustorium-like Structures in Castilleja.</title>
        <authorList>
            <person name="Buerger M."/>
            <person name="Peterson D."/>
            <person name="Chory J."/>
        </authorList>
    </citation>
    <scope>NUCLEOTIDE SEQUENCE [LARGE SCALE GENOMIC DNA]</scope>
</reference>
<sequence length="57" mass="6157">MASPAASGSGLFKLLRPQSTNIMAAASWGVAAATTGLWVVQPFDWLRKTFFEKPESE</sequence>
<keyword evidence="1" id="KW-1133">Transmembrane helix</keyword>
<evidence type="ECO:0008006" key="4">
    <source>
        <dbReference type="Google" id="ProtNLM"/>
    </source>
</evidence>
<proteinExistence type="predicted"/>
<accession>A0ABD3E7P1</accession>
<evidence type="ECO:0000313" key="2">
    <source>
        <dbReference type="EMBL" id="KAL3650358.1"/>
    </source>
</evidence>
<evidence type="ECO:0000256" key="1">
    <source>
        <dbReference type="SAM" id="Phobius"/>
    </source>
</evidence>